<dbReference type="EMBL" id="CAOQHR010000001">
    <property type="protein sequence ID" value="CAI6283454.1"/>
    <property type="molecule type" value="Genomic_DNA"/>
</dbReference>
<protein>
    <submittedName>
        <fullName evidence="2">Uncharacterized protein</fullName>
    </submittedName>
</protein>
<evidence type="ECO:0000256" key="1">
    <source>
        <dbReference type="SAM" id="MobiDB-lite"/>
    </source>
</evidence>
<dbReference type="PANTHER" id="PTHR42085">
    <property type="entry name" value="F-BOX DOMAIN-CONTAINING PROTEIN"/>
    <property type="match status" value="1"/>
</dbReference>
<feature type="region of interest" description="Disordered" evidence="1">
    <location>
        <begin position="1"/>
        <end position="40"/>
    </location>
</feature>
<feature type="compositionally biased region" description="Basic residues" evidence="1">
    <location>
        <begin position="1"/>
        <end position="10"/>
    </location>
</feature>
<accession>A0A9W4U697</accession>
<organism evidence="2 3">
    <name type="scientific">Periconia digitata</name>
    <dbReference type="NCBI Taxonomy" id="1303443"/>
    <lineage>
        <taxon>Eukaryota</taxon>
        <taxon>Fungi</taxon>
        <taxon>Dikarya</taxon>
        <taxon>Ascomycota</taxon>
        <taxon>Pezizomycotina</taxon>
        <taxon>Dothideomycetes</taxon>
        <taxon>Pleosporomycetidae</taxon>
        <taxon>Pleosporales</taxon>
        <taxon>Massarineae</taxon>
        <taxon>Periconiaceae</taxon>
        <taxon>Periconia</taxon>
    </lineage>
</organism>
<dbReference type="Proteomes" id="UP001152607">
    <property type="component" value="Unassembled WGS sequence"/>
</dbReference>
<evidence type="ECO:0000313" key="3">
    <source>
        <dbReference type="Proteomes" id="UP001152607"/>
    </source>
</evidence>
<dbReference type="PANTHER" id="PTHR42085:SF2">
    <property type="entry name" value="F-BOX DOMAIN-CONTAINING PROTEIN"/>
    <property type="match status" value="1"/>
</dbReference>
<proteinExistence type="predicted"/>
<dbReference type="InterPro" id="IPR038883">
    <property type="entry name" value="AN11006-like"/>
</dbReference>
<dbReference type="AlphaFoldDB" id="A0A9W4U697"/>
<name>A0A9W4U697_9PLEO</name>
<sequence>MALGIKRKRPLGSTEEGRSNQKRARLAKDDEESQVPGTHQNGRLRGFRFLALPPEVRNIIYDYIFDGEEYMIKNSLKFKVTTKTNHPLALLAACRQTYEETKIMPYTRGVFRVDGEHLYYRTNMTKALRSIKTIIVDNWKERDGRYEKEDYPGVAGDTVPRMLYQIPGASEICFVSGYDKDKFKDEAEWFASKDCYSSAYRIPFGCIKQVVKPKFASVLAR</sequence>
<evidence type="ECO:0000313" key="2">
    <source>
        <dbReference type="EMBL" id="CAI6283454.1"/>
    </source>
</evidence>
<comment type="caution">
    <text evidence="2">The sequence shown here is derived from an EMBL/GenBank/DDBJ whole genome shotgun (WGS) entry which is preliminary data.</text>
</comment>
<gene>
    <name evidence="2" type="ORF">PDIGIT_LOCUS2203</name>
</gene>
<keyword evidence="3" id="KW-1185">Reference proteome</keyword>
<reference evidence="2" key="1">
    <citation type="submission" date="2023-01" db="EMBL/GenBank/DDBJ databases">
        <authorList>
            <person name="Van Ghelder C."/>
            <person name="Rancurel C."/>
        </authorList>
    </citation>
    <scope>NUCLEOTIDE SEQUENCE</scope>
    <source>
        <strain evidence="2">CNCM I-4278</strain>
    </source>
</reference>
<dbReference type="OrthoDB" id="5413827at2759"/>